<evidence type="ECO:0000313" key="3">
    <source>
        <dbReference type="Proteomes" id="UP000792457"/>
    </source>
</evidence>
<accession>A0A8K0K8H6</accession>
<reference evidence="2" key="1">
    <citation type="submission" date="2013-04" db="EMBL/GenBank/DDBJ databases">
        <authorList>
            <person name="Qu J."/>
            <person name="Murali S.C."/>
            <person name="Bandaranaike D."/>
            <person name="Bellair M."/>
            <person name="Blankenburg K."/>
            <person name="Chao H."/>
            <person name="Dinh H."/>
            <person name="Doddapaneni H."/>
            <person name="Downs B."/>
            <person name="Dugan-Rocha S."/>
            <person name="Elkadiri S."/>
            <person name="Gnanaolivu R.D."/>
            <person name="Hernandez B."/>
            <person name="Javaid M."/>
            <person name="Jayaseelan J.C."/>
            <person name="Lee S."/>
            <person name="Li M."/>
            <person name="Ming W."/>
            <person name="Munidasa M."/>
            <person name="Muniz J."/>
            <person name="Nguyen L."/>
            <person name="Ongeri F."/>
            <person name="Osuji N."/>
            <person name="Pu L.-L."/>
            <person name="Puazo M."/>
            <person name="Qu C."/>
            <person name="Quiroz J."/>
            <person name="Raj R."/>
            <person name="Weissenberger G."/>
            <person name="Xin Y."/>
            <person name="Zou X."/>
            <person name="Han Y."/>
            <person name="Richards S."/>
            <person name="Worley K."/>
            <person name="Muzny D."/>
            <person name="Gibbs R."/>
        </authorList>
    </citation>
    <scope>NUCLEOTIDE SEQUENCE</scope>
    <source>
        <strain evidence="2">Sampled in the wild</strain>
    </source>
</reference>
<feature type="compositionally biased region" description="Basic and acidic residues" evidence="1">
    <location>
        <begin position="60"/>
        <end position="94"/>
    </location>
</feature>
<comment type="caution">
    <text evidence="2">The sequence shown here is derived from an EMBL/GenBank/DDBJ whole genome shotgun (WGS) entry which is preliminary data.</text>
</comment>
<name>A0A8K0K8H6_LADFU</name>
<dbReference type="AlphaFoldDB" id="A0A8K0K8H6"/>
<sequence length="100" mass="11140">MKMSFAKYLKAGNNPGMTRGRGYNMRGSYRGDGDGGGWGGRGGRGRGNNFTGPSRGRSNRYKEHPGGFEQRGRYPSEGGDERYSGRGHVEDPSYRRYPRQ</sequence>
<protein>
    <submittedName>
        <fullName evidence="2">Uncharacterized protein</fullName>
    </submittedName>
</protein>
<evidence type="ECO:0000313" key="2">
    <source>
        <dbReference type="EMBL" id="KAG8229631.1"/>
    </source>
</evidence>
<feature type="non-terminal residue" evidence="2">
    <location>
        <position position="1"/>
    </location>
</feature>
<proteinExistence type="predicted"/>
<evidence type="ECO:0000256" key="1">
    <source>
        <dbReference type="SAM" id="MobiDB-lite"/>
    </source>
</evidence>
<gene>
    <name evidence="2" type="ORF">J437_LFUL002356</name>
</gene>
<dbReference type="Proteomes" id="UP000792457">
    <property type="component" value="Unassembled WGS sequence"/>
</dbReference>
<organism evidence="2 3">
    <name type="scientific">Ladona fulva</name>
    <name type="common">Scarce chaser dragonfly</name>
    <name type="synonym">Libellula fulva</name>
    <dbReference type="NCBI Taxonomy" id="123851"/>
    <lineage>
        <taxon>Eukaryota</taxon>
        <taxon>Metazoa</taxon>
        <taxon>Ecdysozoa</taxon>
        <taxon>Arthropoda</taxon>
        <taxon>Hexapoda</taxon>
        <taxon>Insecta</taxon>
        <taxon>Pterygota</taxon>
        <taxon>Palaeoptera</taxon>
        <taxon>Odonata</taxon>
        <taxon>Epiprocta</taxon>
        <taxon>Anisoptera</taxon>
        <taxon>Libelluloidea</taxon>
        <taxon>Libellulidae</taxon>
        <taxon>Ladona</taxon>
    </lineage>
</organism>
<feature type="region of interest" description="Disordered" evidence="1">
    <location>
        <begin position="1"/>
        <end position="100"/>
    </location>
</feature>
<dbReference type="EMBL" id="KZ308437">
    <property type="protein sequence ID" value="KAG8229631.1"/>
    <property type="molecule type" value="Genomic_DNA"/>
</dbReference>
<keyword evidence="3" id="KW-1185">Reference proteome</keyword>
<feature type="compositionally biased region" description="Gly residues" evidence="1">
    <location>
        <begin position="34"/>
        <end position="46"/>
    </location>
</feature>
<reference evidence="2" key="2">
    <citation type="submission" date="2017-10" db="EMBL/GenBank/DDBJ databases">
        <title>Ladona fulva Genome sequencing and assembly.</title>
        <authorList>
            <person name="Murali S."/>
            <person name="Richards S."/>
            <person name="Bandaranaike D."/>
            <person name="Bellair M."/>
            <person name="Blankenburg K."/>
            <person name="Chao H."/>
            <person name="Dinh H."/>
            <person name="Doddapaneni H."/>
            <person name="Dugan-Rocha S."/>
            <person name="Elkadiri S."/>
            <person name="Gnanaolivu R."/>
            <person name="Hernandez B."/>
            <person name="Skinner E."/>
            <person name="Javaid M."/>
            <person name="Lee S."/>
            <person name="Li M."/>
            <person name="Ming W."/>
            <person name="Munidasa M."/>
            <person name="Muniz J."/>
            <person name="Nguyen L."/>
            <person name="Hughes D."/>
            <person name="Osuji N."/>
            <person name="Pu L.-L."/>
            <person name="Puazo M."/>
            <person name="Qu C."/>
            <person name="Quiroz J."/>
            <person name="Raj R."/>
            <person name="Weissenberger G."/>
            <person name="Xin Y."/>
            <person name="Zou X."/>
            <person name="Han Y."/>
            <person name="Worley K."/>
            <person name="Muzny D."/>
            <person name="Gibbs R."/>
        </authorList>
    </citation>
    <scope>NUCLEOTIDE SEQUENCE</scope>
    <source>
        <strain evidence="2">Sampled in the wild</strain>
    </source>
</reference>